<evidence type="ECO:0000313" key="2">
    <source>
        <dbReference type="EMBL" id="RDY03258.1"/>
    </source>
</evidence>
<dbReference type="OrthoDB" id="1935380at2759"/>
<dbReference type="EMBL" id="QJKJ01002344">
    <property type="protein sequence ID" value="RDY03258.1"/>
    <property type="molecule type" value="Genomic_DNA"/>
</dbReference>
<evidence type="ECO:0000259" key="1">
    <source>
        <dbReference type="Pfam" id="PF02721"/>
    </source>
</evidence>
<reference evidence="2" key="1">
    <citation type="submission" date="2018-05" db="EMBL/GenBank/DDBJ databases">
        <title>Draft genome of Mucuna pruriens seed.</title>
        <authorList>
            <person name="Nnadi N.E."/>
            <person name="Vos R."/>
            <person name="Hasami M.H."/>
            <person name="Devisetty U.K."/>
            <person name="Aguiy J.C."/>
        </authorList>
    </citation>
    <scope>NUCLEOTIDE SEQUENCE [LARGE SCALE GENOMIC DNA]</scope>
    <source>
        <strain evidence="2">JCA_2017</strain>
    </source>
</reference>
<dbReference type="Proteomes" id="UP000257109">
    <property type="component" value="Unassembled WGS sequence"/>
</dbReference>
<dbReference type="Gene3D" id="2.40.50.140">
    <property type="entry name" value="Nucleic acid-binding proteins"/>
    <property type="match status" value="1"/>
</dbReference>
<sequence length="83" mass="9863">MSSKRHDFVVVITLAKKSWNIVARIKLHPFSMEMVLVNDKGDRIHASIRKTLIYKFEKDLKEGFVYSIAFFWCCFKCGKFHNY</sequence>
<comment type="caution">
    <text evidence="2">The sequence shown here is derived from an EMBL/GenBank/DDBJ whole genome shotgun (WGS) entry which is preliminary data.</text>
</comment>
<proteinExistence type="predicted"/>
<accession>A0A371HKD5</accession>
<dbReference type="Pfam" id="PF02721">
    <property type="entry name" value="DUF223"/>
    <property type="match status" value="1"/>
</dbReference>
<keyword evidence="3" id="KW-1185">Reference proteome</keyword>
<evidence type="ECO:0000313" key="3">
    <source>
        <dbReference type="Proteomes" id="UP000257109"/>
    </source>
</evidence>
<feature type="domain" description="Replication protein A 70 kDa DNA-binding subunit B/D first OB fold" evidence="1">
    <location>
        <begin position="27"/>
        <end position="80"/>
    </location>
</feature>
<dbReference type="InterPro" id="IPR003871">
    <property type="entry name" value="RFA1B/D_OB_1st"/>
</dbReference>
<feature type="non-terminal residue" evidence="2">
    <location>
        <position position="1"/>
    </location>
</feature>
<protein>
    <recommendedName>
        <fullName evidence="1">Replication protein A 70 kDa DNA-binding subunit B/D first OB fold domain-containing protein</fullName>
    </recommendedName>
</protein>
<dbReference type="InterPro" id="IPR012340">
    <property type="entry name" value="NA-bd_OB-fold"/>
</dbReference>
<gene>
    <name evidence="2" type="ORF">CR513_13176</name>
</gene>
<dbReference type="AlphaFoldDB" id="A0A371HKD5"/>
<name>A0A371HKD5_MUCPR</name>
<dbReference type="STRING" id="157652.A0A371HKD5"/>
<organism evidence="2 3">
    <name type="scientific">Mucuna pruriens</name>
    <name type="common">Velvet bean</name>
    <name type="synonym">Dolichos pruriens</name>
    <dbReference type="NCBI Taxonomy" id="157652"/>
    <lineage>
        <taxon>Eukaryota</taxon>
        <taxon>Viridiplantae</taxon>
        <taxon>Streptophyta</taxon>
        <taxon>Embryophyta</taxon>
        <taxon>Tracheophyta</taxon>
        <taxon>Spermatophyta</taxon>
        <taxon>Magnoliopsida</taxon>
        <taxon>eudicotyledons</taxon>
        <taxon>Gunneridae</taxon>
        <taxon>Pentapetalae</taxon>
        <taxon>rosids</taxon>
        <taxon>fabids</taxon>
        <taxon>Fabales</taxon>
        <taxon>Fabaceae</taxon>
        <taxon>Papilionoideae</taxon>
        <taxon>50 kb inversion clade</taxon>
        <taxon>NPAAA clade</taxon>
        <taxon>indigoferoid/millettioid clade</taxon>
        <taxon>Phaseoleae</taxon>
        <taxon>Mucuna</taxon>
    </lineage>
</organism>